<evidence type="ECO:0000256" key="4">
    <source>
        <dbReference type="ARBA" id="ARBA00004906"/>
    </source>
</evidence>
<dbReference type="Gene3D" id="3.40.50.720">
    <property type="entry name" value="NAD(P)-binding Rossmann-like Domain"/>
    <property type="match status" value="1"/>
</dbReference>
<evidence type="ECO:0000256" key="21">
    <source>
        <dbReference type="ARBA" id="ARBA00022737"/>
    </source>
</evidence>
<dbReference type="HAMAP" id="MF_01217">
    <property type="entry name" value="Acyl_carrier"/>
    <property type="match status" value="1"/>
</dbReference>
<comment type="similarity">
    <text evidence="9">Belongs to the amidase family.</text>
</comment>
<feature type="compositionally biased region" description="Basic and acidic residues" evidence="43">
    <location>
        <begin position="1804"/>
        <end position="1813"/>
    </location>
</feature>
<dbReference type="InterPro" id="IPR018075">
    <property type="entry name" value="UBQ-activ_enz_E1"/>
</dbReference>
<evidence type="ECO:0000256" key="26">
    <source>
        <dbReference type="ARBA" id="ARBA00022832"/>
    </source>
</evidence>
<dbReference type="GO" id="GO:0003676">
    <property type="term" value="F:nucleic acid binding"/>
    <property type="evidence" value="ECO:0007669"/>
    <property type="project" value="InterPro"/>
</dbReference>
<dbReference type="Pfam" id="PF25585">
    <property type="entry name" value="zf-CCCH_DUS3L"/>
    <property type="match status" value="1"/>
</dbReference>
<dbReference type="Pfam" id="PF00899">
    <property type="entry name" value="ThiF"/>
    <property type="match status" value="2"/>
</dbReference>
<dbReference type="FunFam" id="3.90.1300.10:FF:000003">
    <property type="entry name" value="Amidase signature enzyme"/>
    <property type="match status" value="1"/>
</dbReference>
<dbReference type="PROSITE" id="PS01136">
    <property type="entry name" value="UPF0034"/>
    <property type="match status" value="1"/>
</dbReference>
<dbReference type="GO" id="GO:0006974">
    <property type="term" value="P:DNA damage response"/>
    <property type="evidence" value="ECO:0000318"/>
    <property type="project" value="GO_Central"/>
</dbReference>
<dbReference type="FunFam" id="3.10.290.60:FF:000001">
    <property type="entry name" value="Ubiquitin-activating enzyme E1 2"/>
    <property type="match status" value="1"/>
</dbReference>
<keyword evidence="33" id="KW-0443">Lipid metabolism</keyword>
<dbReference type="PRINTS" id="PR01849">
    <property type="entry name" value="UBIQUITINACT"/>
</dbReference>
<evidence type="ECO:0000256" key="9">
    <source>
        <dbReference type="ARBA" id="ARBA00009199"/>
    </source>
</evidence>
<evidence type="ECO:0000256" key="8">
    <source>
        <dbReference type="ARBA" id="ARBA00008078"/>
    </source>
</evidence>
<keyword evidence="20" id="KW-0479">Metal-binding</keyword>
<dbReference type="GO" id="GO:0006388">
    <property type="term" value="P:tRNA splicing, via endonucleolytic cleavage and ligation"/>
    <property type="evidence" value="ECO:0007669"/>
    <property type="project" value="InterPro"/>
</dbReference>
<dbReference type="FunFam" id="3.50.50.80:FF:000001">
    <property type="entry name" value="ubiquitin-like modifier-activating enzyme 1"/>
    <property type="match status" value="1"/>
</dbReference>
<dbReference type="Pfam" id="PF10157">
    <property type="entry name" value="BORCS6"/>
    <property type="match status" value="1"/>
</dbReference>
<dbReference type="GO" id="GO:0005669">
    <property type="term" value="C:transcription factor TFIID complex"/>
    <property type="evidence" value="ECO:0007669"/>
    <property type="project" value="InterPro"/>
</dbReference>
<feature type="compositionally biased region" description="Basic and acidic residues" evidence="43">
    <location>
        <begin position="703"/>
        <end position="720"/>
    </location>
</feature>
<comment type="catalytic activity">
    <reaction evidence="38">
        <text>5,6-dihydrouridine(47) in tRNA + NAD(+) = uridine(47) in tRNA + NADH + H(+)</text>
        <dbReference type="Rhea" id="RHEA:53364"/>
        <dbReference type="Rhea" id="RHEA-COMP:13539"/>
        <dbReference type="Rhea" id="RHEA-COMP:13540"/>
        <dbReference type="ChEBI" id="CHEBI:15378"/>
        <dbReference type="ChEBI" id="CHEBI:57540"/>
        <dbReference type="ChEBI" id="CHEBI:57945"/>
        <dbReference type="ChEBI" id="CHEBI:65315"/>
        <dbReference type="ChEBI" id="CHEBI:74443"/>
        <dbReference type="EC" id="1.3.1.89"/>
    </reaction>
    <physiologicalReaction direction="right-to-left" evidence="38">
        <dbReference type="Rhea" id="RHEA:53366"/>
    </physiologicalReaction>
</comment>
<dbReference type="Gene3D" id="1.10.1200.10">
    <property type="entry name" value="ACP-like"/>
    <property type="match status" value="1"/>
</dbReference>
<keyword evidence="32" id="KW-0520">NAD</keyword>
<proteinExistence type="inferred from homology"/>
<comment type="function">
    <text evidence="42">Carrier of the growing fatty acid chain in fatty acid biosynthesis.</text>
</comment>
<dbReference type="InterPro" id="IPR019572">
    <property type="entry name" value="UBA_E1_SCCH"/>
</dbReference>
<dbReference type="InterPro" id="IPR037813">
    <property type="entry name" value="TAF2"/>
</dbReference>
<comment type="subcellular location">
    <subcellularLocation>
        <location evidence="3">Nucleus</location>
    </subcellularLocation>
</comment>
<dbReference type="CDD" id="cd09839">
    <property type="entry name" value="M1_like_TAF2"/>
    <property type="match status" value="1"/>
</dbReference>
<dbReference type="InterPro" id="IPR035587">
    <property type="entry name" value="DUS-like_FMN-bd"/>
</dbReference>
<keyword evidence="23" id="KW-0863">Zinc-finger</keyword>
<dbReference type="InterPro" id="IPR057345">
    <property type="entry name" value="Ig-like_TAF2"/>
</dbReference>
<protein>
    <recommendedName>
        <fullName evidence="42">Acyl carrier protein</fullName>
    </recommendedName>
</protein>
<feature type="region of interest" description="Disordered" evidence="43">
    <location>
        <begin position="166"/>
        <end position="196"/>
    </location>
</feature>
<evidence type="ECO:0000256" key="1">
    <source>
        <dbReference type="ARBA" id="ARBA00000488"/>
    </source>
</evidence>
<dbReference type="InterPro" id="IPR009081">
    <property type="entry name" value="PP-bd_ACP"/>
</dbReference>
<comment type="catalytic activity">
    <reaction evidence="37">
        <text>pretRNA = a 3'-half-tRNA molecule with a 5'-OH end + a 5'-half-tRNA molecule with a 2',3'-cyclic phosphate end + an intron with a 2',3'-cyclic phosphate and a 5'-hydroxyl terminus.</text>
        <dbReference type="EC" id="4.6.1.16"/>
    </reaction>
</comment>
<dbReference type="InterPro" id="IPR036928">
    <property type="entry name" value="AS_sf"/>
</dbReference>
<evidence type="ECO:0000256" key="17">
    <source>
        <dbReference type="ARBA" id="ARBA00022643"/>
    </source>
</evidence>
<dbReference type="FunFam" id="3.40.50.720:FF:000015">
    <property type="entry name" value="Ubiquitin-activating enzyme E1 1"/>
    <property type="match status" value="1"/>
</dbReference>
<accession>A0A2A6BXU7</accession>
<keyword evidence="29" id="KW-0521">NADP</keyword>
<evidence type="ECO:0000256" key="42">
    <source>
        <dbReference type="RuleBase" id="RU000722"/>
    </source>
</evidence>
<evidence type="ECO:0000256" key="24">
    <source>
        <dbReference type="ARBA" id="ARBA00022786"/>
    </source>
</evidence>
<dbReference type="FunFam" id="1.10.1200.10:FF:000003">
    <property type="entry name" value="Acyl carrier protein"/>
    <property type="match status" value="1"/>
</dbReference>
<evidence type="ECO:0000256" key="38">
    <source>
        <dbReference type="ARBA" id="ARBA00048266"/>
    </source>
</evidence>
<dbReference type="SUPFAM" id="SSF55486">
    <property type="entry name" value="Metalloproteases ('zincins'), catalytic domain"/>
    <property type="match status" value="1"/>
</dbReference>
<dbReference type="InterPro" id="IPR013785">
    <property type="entry name" value="Aldolase_TIM"/>
</dbReference>
<dbReference type="InterPro" id="IPR000011">
    <property type="entry name" value="UBQ/SUMO-activ_enz_E1-like"/>
</dbReference>
<dbReference type="GO" id="GO:0006366">
    <property type="term" value="P:transcription by RNA polymerase II"/>
    <property type="evidence" value="ECO:0007669"/>
    <property type="project" value="UniProtKB-ARBA"/>
</dbReference>
<dbReference type="CDD" id="cd02801">
    <property type="entry name" value="DUS_like_FMN"/>
    <property type="match status" value="1"/>
</dbReference>
<evidence type="ECO:0000256" key="14">
    <source>
        <dbReference type="ARBA" id="ARBA00022553"/>
    </source>
</evidence>
<comment type="similarity">
    <text evidence="7">Belongs to the ubiquitin-activating E1 family.</text>
</comment>
<dbReference type="InterPro" id="IPR038252">
    <property type="entry name" value="UBA_E1_C_sf"/>
</dbReference>
<keyword evidence="34 42" id="KW-0275">Fatty acid biosynthesis</keyword>
<evidence type="ECO:0000256" key="32">
    <source>
        <dbReference type="ARBA" id="ARBA00023027"/>
    </source>
</evidence>
<evidence type="ECO:0000256" key="16">
    <source>
        <dbReference type="ARBA" id="ARBA00022630"/>
    </source>
</evidence>
<evidence type="ECO:0000256" key="34">
    <source>
        <dbReference type="ARBA" id="ARBA00023160"/>
    </source>
</evidence>
<dbReference type="SMART" id="SM00985">
    <property type="entry name" value="UBA_e1_C"/>
    <property type="match status" value="1"/>
</dbReference>
<dbReference type="GO" id="GO:0006511">
    <property type="term" value="P:ubiquitin-dependent protein catabolic process"/>
    <property type="evidence" value="ECO:0000318"/>
    <property type="project" value="GO_Central"/>
</dbReference>
<comment type="similarity">
    <text evidence="8">Belongs to the tRNA-intron endonuclease family.</text>
</comment>
<dbReference type="InterPro" id="IPR018517">
    <property type="entry name" value="tRNA_hU_synthase_CS"/>
</dbReference>
<keyword evidence="14" id="KW-0597">Phosphoprotein</keyword>
<dbReference type="GO" id="GO:0004839">
    <property type="term" value="F:ubiquitin activating enzyme activity"/>
    <property type="evidence" value="ECO:0000318"/>
    <property type="project" value="GO_Central"/>
</dbReference>
<evidence type="ECO:0000313" key="44">
    <source>
        <dbReference type="EnsemblMetazoa" id="PPA02297.1"/>
    </source>
</evidence>
<keyword evidence="18" id="KW-0507">mRNA processing</keyword>
<dbReference type="Pfam" id="PF04032">
    <property type="entry name" value="Rpr2"/>
    <property type="match status" value="1"/>
</dbReference>
<evidence type="ECO:0000313" key="45">
    <source>
        <dbReference type="Proteomes" id="UP000005239"/>
    </source>
</evidence>
<keyword evidence="45" id="KW-1185">Reference proteome</keyword>
<dbReference type="FunFam" id="3.20.20.70:FF:000067">
    <property type="entry name" value="tRNA-dihydrouridine(47) synthase [NAD(P)(+)]"/>
    <property type="match status" value="1"/>
</dbReference>
<dbReference type="GO" id="GO:0016787">
    <property type="term" value="F:hydrolase activity"/>
    <property type="evidence" value="ECO:0007669"/>
    <property type="project" value="UniProtKB-KW"/>
</dbReference>
<dbReference type="Pfam" id="PF09358">
    <property type="entry name" value="E1_UFD"/>
    <property type="match status" value="1"/>
</dbReference>
<feature type="region of interest" description="Disordered" evidence="43">
    <location>
        <begin position="1761"/>
        <end position="1830"/>
    </location>
</feature>
<dbReference type="GO" id="GO:0005737">
    <property type="term" value="C:cytoplasm"/>
    <property type="evidence" value="ECO:0000318"/>
    <property type="project" value="GO_Central"/>
</dbReference>
<dbReference type="GO" id="GO:0050660">
    <property type="term" value="F:flavin adenine dinucleotide binding"/>
    <property type="evidence" value="ECO:0007669"/>
    <property type="project" value="InterPro"/>
</dbReference>
<dbReference type="GO" id="GO:0005634">
    <property type="term" value="C:nucleus"/>
    <property type="evidence" value="ECO:0000318"/>
    <property type="project" value="GO_Central"/>
</dbReference>
<evidence type="ECO:0000256" key="3">
    <source>
        <dbReference type="ARBA" id="ARBA00004123"/>
    </source>
</evidence>
<evidence type="ECO:0000256" key="29">
    <source>
        <dbReference type="ARBA" id="ARBA00022857"/>
    </source>
</evidence>
<dbReference type="GO" id="GO:0008270">
    <property type="term" value="F:zinc ion binding"/>
    <property type="evidence" value="ECO:0007669"/>
    <property type="project" value="UniProtKB-KW"/>
</dbReference>
<dbReference type="Proteomes" id="UP000005239">
    <property type="component" value="Unassembled WGS sequence"/>
</dbReference>
<dbReference type="NCBIfam" id="TIGR01408">
    <property type="entry name" value="Ube1"/>
    <property type="match status" value="1"/>
</dbReference>
<dbReference type="Gene3D" id="3.50.50.80">
    <property type="entry name" value="Ubiquitin-activating enzyme E1, inactive adenylation domain, subdomain 1"/>
    <property type="match status" value="1"/>
</dbReference>
<gene>
    <name evidence="44" type="primary">WBGene00091851</name>
</gene>
<evidence type="ECO:0000256" key="25">
    <source>
        <dbReference type="ARBA" id="ARBA00022801"/>
    </source>
</evidence>
<evidence type="ECO:0000256" key="39">
    <source>
        <dbReference type="ARBA" id="ARBA00048342"/>
    </source>
</evidence>
<dbReference type="GO" id="GO:0005524">
    <property type="term" value="F:ATP binding"/>
    <property type="evidence" value="ECO:0007669"/>
    <property type="project" value="UniProtKB-KW"/>
</dbReference>
<dbReference type="Gene3D" id="3.10.290.60">
    <property type="entry name" value="Ubiquitin-activating enzyme E1, UFD domain"/>
    <property type="match status" value="1"/>
</dbReference>
<keyword evidence="24" id="KW-0833">Ubl conjugation pathway</keyword>
<keyword evidence="36" id="KW-0539">Nucleus</keyword>
<reference evidence="44" key="2">
    <citation type="submission" date="2022-06" db="UniProtKB">
        <authorList>
            <consortium name="EnsemblMetazoa"/>
        </authorList>
    </citation>
    <scope>IDENTIFICATION</scope>
    <source>
        <strain evidence="44">PS312</strain>
    </source>
</reference>
<dbReference type="SUPFAM" id="SSF69572">
    <property type="entry name" value="Activating enzymes of the ubiquitin-like proteins"/>
    <property type="match status" value="2"/>
</dbReference>
<dbReference type="Pfam" id="PF25577">
    <property type="entry name" value="TPR_TAF2_C"/>
    <property type="match status" value="1"/>
</dbReference>
<comment type="catalytic activity">
    <reaction evidence="39">
        <text>a 5,6-dihydrouridine in mRNA + NAD(+) = a uridine in mRNA + NADH + H(+)</text>
        <dbReference type="Rhea" id="RHEA:69851"/>
        <dbReference type="Rhea" id="RHEA-COMP:14658"/>
        <dbReference type="Rhea" id="RHEA-COMP:17789"/>
        <dbReference type="ChEBI" id="CHEBI:15378"/>
        <dbReference type="ChEBI" id="CHEBI:57540"/>
        <dbReference type="ChEBI" id="CHEBI:57945"/>
        <dbReference type="ChEBI" id="CHEBI:65315"/>
        <dbReference type="ChEBI" id="CHEBI:74443"/>
    </reaction>
    <physiologicalReaction direction="right-to-left" evidence="39">
        <dbReference type="Rhea" id="RHEA:69853"/>
    </physiologicalReaction>
</comment>
<feature type="region of interest" description="Disordered" evidence="43">
    <location>
        <begin position="672"/>
        <end position="757"/>
    </location>
</feature>
<dbReference type="InterPro" id="IPR027268">
    <property type="entry name" value="Peptidase_M4/M1_CTD_sf"/>
</dbReference>
<dbReference type="Gene3D" id="2.40.30.180">
    <property type="entry name" value="Ubiquitin-activating enzyme E1, FCCH domain"/>
    <property type="match status" value="1"/>
</dbReference>
<keyword evidence="26" id="KW-0276">Fatty acid metabolism</keyword>
<evidence type="ECO:0000256" key="30">
    <source>
        <dbReference type="ARBA" id="ARBA00023002"/>
    </source>
</evidence>
<evidence type="ECO:0000256" key="5">
    <source>
        <dbReference type="ARBA" id="ARBA00005194"/>
    </source>
</evidence>
<keyword evidence="35" id="KW-0804">Transcription</keyword>
<dbReference type="Gene3D" id="2.60.40.1730">
    <property type="entry name" value="tricorn interacting facor f3 domain"/>
    <property type="match status" value="1"/>
</dbReference>
<dbReference type="SUPFAM" id="SSF53032">
    <property type="entry name" value="tRNA-intron endonuclease catalytic domain-like"/>
    <property type="match status" value="1"/>
</dbReference>
<dbReference type="GO" id="GO:0005739">
    <property type="term" value="C:mitochondrion"/>
    <property type="evidence" value="ECO:0007669"/>
    <property type="project" value="UniProtKB-ARBA"/>
</dbReference>
<comment type="similarity">
    <text evidence="6">Belongs to the Dus family. Dus3 subfamily.</text>
</comment>
<sequence length="4023" mass="451934">MFQIARHKQLDMSDEKNAVKKALEVSTAQKKIQKAAAVVTDQHVRLNFLHQTAMMVSEQSSAEEDAFTKIGRKYVREIRECLNADRVKVEPNFMRTFCKKCKQVFVNSKIRRMTEVATPEVPLMEVTPVVEEPKNNYPSNVAPIKKEFLLEAPVVPEPEIPVTEEEKVAVREKKKEDRRDRRGMNKDRKRDMARTETKIRASAVRLCPSVNTPDVKCKYGDKCTSEHDIATFLSTKPADIGEKCPVYEANGKCKFSYACRFGNAHLGPNQEQLVKESSGANGEVRNHHSMHVQVQMRKRAYDFSRSDEAVMEISEGGSLHSGAMEWEKRRLDMKTLKGKKYLAPLTTVGNLPFRRLCVDLGAEITCGEMAVATSLLMGTPSEWSLVKRHSSEKIFGVQMAGGYPDSMSKTAQILVDEFDVDFIDVNLGCPIDVVNQKGGGCALAARTNKLIDVLKAMRYVMKDVPLTIKLRTGLKEGELTADKTLKSVLDRVPIDLVDFHPRSKEQRYTKLARWDYVERIAETTGEVPLWVCGDVFSYEDYYDRLEKNPIGGIVIGRGALIKPWIFTEIDEKRHWDITASERIEMMQKFVNYGLDHWGSDDAGVEKTRKGRSEMETLLSSSKCADWVEISKMFLGPPPEQFVFIPKHKATLGSSRYAAITTRDDSIGGLWAVQQQRQQRPPPTTTTKYLETSPAPEMDATGDGLRRSHENGRRSMERVIGGEDGPPANEMMEEGPPNLQDQGAGNNGVEAEEEGREGQPVAYVECYSDWRVLKQTVVIRNFNLLEKSFLVYTEMAVMPLDANLDSIRLNLGKNCKLPGESGGNVTFPVCVNEVETTFRRADAYEGMAAACREKSMAELTRVRAERLAKHDGELIIAIPPEIIPLIRRQICVKLSLEVYVRNPVDGVQFNVHMGADNHLERGAHAFTYRSSLQSSTSEWLPCIDAPDQLSLWTIHFRCDPAHVVVMSGELMECEQAAGGGEKTYHYQQLVPTAPMNMGWAVGHFTPCVHKDMPEMTNFALPGLTSLVTHTTAILDRTFEYLEELLSCRYPFPSFKQCFVDNLPEDVVAYSSFSLVSVNVLYHKKIIDVVQRTRQLLTFSVASQFFSCFISASDFADLWVVRALARYLTSLYVEKVFGRNESLFHSKRMLADLCEFESDWGSVMLRPVNDNVYPMTHAPTGSALTCSPLYAEQLWQKGELVIRLLAKKLGHEPFFQVLHKILSVGEQMGPGRRDNPTCWTYLTLTTNAFFRTVHSVTGQEMPTFLEQWVYGGGHASFHINFIFNRKRNMVELDIRQEDTGKPGVMMYTGPLTIVVQELDGCFEHHVDLSNMDPDSPVLWVRVDPNMLLLREMHVRQPSYQWEYLLKYERDVLAQMTALDKIQEFPSDISRNILIDTINFEPFYYRVRCRAAFALSTVHNKMVEVAGGKPPLITLFSQKFGCRSAPHIQRSNNFVLTSTNMQTYFLMQTLPQSIGRMRNKYNSALAEAHSFILDLLYYNDNTTNRYADDHYRASLLIALSSTIVVGETLGGDVNNPASMSTDASLTLRELTHALNMDTLRPSYSRVVSVAALFGIYQMQKTGIIPVDSTLFWKFAHPQVFVALRRAALWILVDRLAHRGSAATSHEDLLKLIRMSIEDTSPEIRRYVAELLARRPPFESPQSCEIGPGLNAVNTARVAEQLWAFITAPRTESRVRSLLCDVWFSMYGWGRPPALGGTMDGVALPERRAAPIGRRIEGRTPEPLCGWHSSDVVSQSRIAPLTMESLSIRDEAGPSSSAIEDATPTDSSSMTASGGRREAPTTYIVEGLEEKIRESSRPRPRLRSSVSVDQLTHPDPKILDDLEAASRRIASNVDQVVRELRGSLHGMSDLVVEACQCYQSAIGSACDHADQHIRNTYSMIAKVEELNGQLERVSGTAGKIKEMRKIGPPRSIMFLRRAMSAVRPLAASLATVAAPRALSTLPSTTVLRAVVPATGAGKQKMRFSAKAPLTKKTLEDRILLVLGCYDKIDAKKLTMDADFVKDLGLDSLDHVEVVMAMEEEFGFEIPDGDADQFKTPRHIWQYICDKEDVFESFRSFGYWPVISLLLLSRERRETIMGNAMVSDGEREGSSSPSPLLLYPIWVYIVLLLLARFVYLQRVGMNPSRVSPYLAAGEKAPDHERCCKPWGMAAERKRAIQGAQKKRQERFDQIKSRLNSEDGSVVERRLTIIGKSFEQLRDALQQEELTAVEVHEAYMWKALQVQDRLNCLNEVIIESFEWAREEKPPLYGVPFSVKGNFHIKGYDCNLGLGKYVDTPMNDECTFVTHLRYLGGVPFVITTVPQALLSFVCSSAVYGTTANPHDITRGPGGSSGGEAALCAAGGTPFGIGSDLLGSLRIPANMCGLTTLKLTEARLVVTNAHGGVPGRGRLGLGFGFFTKTVKEQVLLLRERLDEAATVEGRRKWRIGYFESDGWLNPVPSVVRAVRETVDKLREDGHEMVMFKVPDVEKAAGMMYKNAMPDGGKYSRFLYSNDVVDKWMKHFVPRCLRIVASYLIQLVSPQMALVARESLGNLEDARYNQEMTDNYKRQFIEYWKALGIDALVCPSFTVTAIPHQYPSQLTPCGFATGLFNLVDFPCGSIPVGRVSKADDEGIVDESVFPVGRNPILKMMRDGCKGSEGMPLTVQVVALPLEEEICLSVMATIEKFSQQLIDLPQIDFYPCTYSHCKSRRMDVLKIERKKRGKMTVLDWDNEGWTETEIVLRAGEYTVPSTSHADILRWKAGYGEFPNEERRDRVNASLFNGPEEKKQWSEFISSDNVLRLSTEEVMYLVEEERAYLKRDGVRLSIEETFDHLSNWGKRFFDSYTAYRYLRRAGWTPRCGISFGCDYVIYDGLPSEVHASAGVSIERERPLDNVEMEALSRSLWHVKKHVIILSITADSHEYGSVEGADVKEPALPVSDSAASMEVDNAVEKNGGAKNGGAKEGAEGTFDKNLYSRQLYTLGESAMMHLREASVLISGLSGLGVELAKNLILGGMRHVSIHDTKTANWHDLSAQYYLTEEDLGKNRAAACFERLAELNDSVQTSLYTEPLTKEYVSRFDLVVLADSSRSLQLQVAEWTRAAGRRLLVTDARGLFSYVFLDCGEEFRVDDANGENCKEFHIEHIEQETGDVMTIENSHHGLEDGDHVTFSEIKGMVELNECAPIKITVKKPHIFNIGDAAKNLTAYLEGGRGKQVKVPFPVSHKPLAASLEKPEYAIWDFAKFDYPAKLHALWSALYSFEETHGCSPTPRCTADAAQLKAELQLPEDVEISDELIALFANSARGNLVTVASVVGGIAAQEAMKAVTHHMTPLNQWLYLDAMEAVPGQWTVLDNAKLTSEDCAPRNSRYDGQATVFGWPFQEQLLKQRWFIVGSGAIGCELLKNMAMMGLGCGDGGLIKITDMDQIEISNLNRQFLFRRSDVGQKKAEVAARAVQAFNKQVNIECMAERVGQDTEFIFTDDFFSNLHGVANALDNVDARRYMDRRCVYYRLPLLESGTMGTKGNTQVVYPHMTESYGSSSDPPEKEVPFCTLRNFPNEINHTIQWARNLFEGVFSEPVETANRFLKDQRHFLEQVQQMNTSQQMDVLTSVKKLLIDERPKTAEDCVRWARLLFQENHHDSIAQMLHAFPPDQVTDSGAKFWSGLKRCPHVLKFDPTQEMHFDLIYAGSILRAEVFGIEPILDRNLVAKIAAAVEVKPFKPRDGVKIAVTDAEAKEQGNSNNLEDDSDEALEEQKRKLALISSTTPLLKPVDFEKDDDSNHHIEFITAASNLRAENYDIARADKMKTKQIAGRIIPAIATTTAAVAGLVCIELYKTIVTADEQWKASPPLDRFKNGFINLALPFFGFSEPIAAPKKKYLEQEFTLWDRIEIKGPKTLAELKEFVERECGVEVSMISAGAALIYSFFMDAKKRVTREATEVGDVVSDVTRVPRPPHVRSFVLEVMATDPSNDEDVEIPYIKKRWNIHVKREGEAPTNSNHNYDTGRCWKEAYIRILLAIKTIELLTHLLLKEIR</sequence>
<dbReference type="InterPro" id="IPR042063">
    <property type="entry name" value="Ubi_acti_E1_SCCH"/>
</dbReference>
<comment type="pathway">
    <text evidence="4">Protein modification; protein ubiquitination.</text>
</comment>
<dbReference type="GO" id="GO:0016567">
    <property type="term" value="P:protein ubiquitination"/>
    <property type="evidence" value="ECO:0000318"/>
    <property type="project" value="GO_Central"/>
</dbReference>
<dbReference type="InterPro" id="IPR007175">
    <property type="entry name" value="Rpr2/Snm1/Rpp21"/>
</dbReference>
<dbReference type="GO" id="GO:0000213">
    <property type="term" value="F:tRNA-intron lyase activity"/>
    <property type="evidence" value="ECO:0007669"/>
    <property type="project" value="UniProtKB-EC"/>
</dbReference>
<evidence type="ECO:0000256" key="40">
    <source>
        <dbReference type="ARBA" id="ARBA00049447"/>
    </source>
</evidence>
<dbReference type="Pfam" id="PF25316">
    <property type="entry name" value="TAF2_3rd"/>
    <property type="match status" value="1"/>
</dbReference>
<dbReference type="Gene3D" id="1.10.10.2660">
    <property type="entry name" value="Ubiquitin-activating enzyme E1, SCCH domain"/>
    <property type="match status" value="1"/>
</dbReference>
<evidence type="ECO:0000256" key="20">
    <source>
        <dbReference type="ARBA" id="ARBA00022723"/>
    </source>
</evidence>
<evidence type="ECO:0000256" key="33">
    <source>
        <dbReference type="ARBA" id="ARBA00023098"/>
    </source>
</evidence>
<evidence type="ECO:0000256" key="2">
    <source>
        <dbReference type="ARBA" id="ARBA00001917"/>
    </source>
</evidence>
<dbReference type="Gene3D" id="1.10.390.10">
    <property type="entry name" value="Neutral Protease Domain 2"/>
    <property type="match status" value="1"/>
</dbReference>
<comment type="similarity">
    <text evidence="10">Belongs to the acyl carrier protein (ACP) family.</text>
</comment>
<keyword evidence="12 42" id="KW-0596">Phosphopantetheine</keyword>
<keyword evidence="15" id="KW-0436">Ligase</keyword>
<keyword evidence="30" id="KW-0560">Oxidoreductase</keyword>
<evidence type="ECO:0000256" key="12">
    <source>
        <dbReference type="ARBA" id="ARBA00022450"/>
    </source>
</evidence>
<evidence type="ECO:0000256" key="41">
    <source>
        <dbReference type="ARBA" id="ARBA00049513"/>
    </source>
</evidence>
<dbReference type="InterPro" id="IPR046465">
    <property type="entry name" value="BORCS6_C"/>
</dbReference>
<keyword evidence="16" id="KW-0285">Flavoprotein</keyword>
<evidence type="ECO:0000256" key="35">
    <source>
        <dbReference type="ARBA" id="ARBA00023163"/>
    </source>
</evidence>
<dbReference type="EnsemblMetazoa" id="PPA02297.1">
    <property type="protein sequence ID" value="PPA02297.1"/>
    <property type="gene ID" value="WBGene00091851"/>
</dbReference>
<keyword evidence="22" id="KW-0547">Nucleotide-binding</keyword>
<evidence type="ECO:0000256" key="28">
    <source>
        <dbReference type="ARBA" id="ARBA00022840"/>
    </source>
</evidence>
<keyword evidence="27" id="KW-0862">Zinc</keyword>
<dbReference type="InterPro" id="IPR036167">
    <property type="entry name" value="tRNA_intron_Endo_cat-like_sf"/>
</dbReference>
<dbReference type="InterPro" id="IPR018965">
    <property type="entry name" value="Ub-activating_enz_E1_C"/>
</dbReference>
<dbReference type="GO" id="GO:0102265">
    <property type="term" value="F:tRNA-dihydrouridine47 synthase activity"/>
    <property type="evidence" value="ECO:0007669"/>
    <property type="project" value="UniProtKB-EC"/>
</dbReference>
<dbReference type="InterPro" id="IPR023631">
    <property type="entry name" value="Amidase_dom"/>
</dbReference>
<dbReference type="InterPro" id="IPR000594">
    <property type="entry name" value="ThiF_NAD_FAD-bd"/>
</dbReference>
<dbReference type="InterPro" id="IPR006677">
    <property type="entry name" value="tRNA_intron_Endonuc_cat-like"/>
</dbReference>
<dbReference type="Pfam" id="PF10585">
    <property type="entry name" value="UBA_E1_SCCH"/>
    <property type="match status" value="1"/>
</dbReference>
<comment type="similarity">
    <text evidence="11">Belongs to the TAF2 family.</text>
</comment>
<evidence type="ECO:0000256" key="10">
    <source>
        <dbReference type="ARBA" id="ARBA00010930"/>
    </source>
</evidence>
<dbReference type="SUPFAM" id="SSF51395">
    <property type="entry name" value="FMN-linked oxidoreductases"/>
    <property type="match status" value="1"/>
</dbReference>
<keyword evidence="17" id="KW-0288">FMN</keyword>
<dbReference type="GO" id="GO:0006397">
    <property type="term" value="P:mRNA processing"/>
    <property type="evidence" value="ECO:0007669"/>
    <property type="project" value="UniProtKB-KW"/>
</dbReference>
<dbReference type="InterPro" id="IPR042449">
    <property type="entry name" value="Ub-E1_IAD_1"/>
</dbReference>
<comment type="catalytic activity">
    <reaction evidence="41">
        <text>5,6-dihydrouridine(47) in tRNA + NADP(+) = uridine(47) in tRNA + NADPH + H(+)</text>
        <dbReference type="Rhea" id="RHEA:53360"/>
        <dbReference type="Rhea" id="RHEA-COMP:13539"/>
        <dbReference type="Rhea" id="RHEA-COMP:13540"/>
        <dbReference type="ChEBI" id="CHEBI:15378"/>
        <dbReference type="ChEBI" id="CHEBI:57783"/>
        <dbReference type="ChEBI" id="CHEBI:58349"/>
        <dbReference type="ChEBI" id="CHEBI:65315"/>
        <dbReference type="ChEBI" id="CHEBI:74443"/>
        <dbReference type="EC" id="1.3.1.89"/>
    </reaction>
    <physiologicalReaction direction="right-to-left" evidence="41">
        <dbReference type="Rhea" id="RHEA:53362"/>
    </physiologicalReaction>
</comment>
<dbReference type="InterPro" id="IPR035985">
    <property type="entry name" value="Ubiquitin-activating_enz"/>
</dbReference>
<dbReference type="Gene3D" id="3.20.20.70">
    <property type="entry name" value="Aldolase class I"/>
    <property type="match status" value="1"/>
</dbReference>
<organism evidence="44 45">
    <name type="scientific">Pristionchus pacificus</name>
    <name type="common">Parasitic nematode worm</name>
    <dbReference type="NCBI Taxonomy" id="54126"/>
    <lineage>
        <taxon>Eukaryota</taxon>
        <taxon>Metazoa</taxon>
        <taxon>Ecdysozoa</taxon>
        <taxon>Nematoda</taxon>
        <taxon>Chromadorea</taxon>
        <taxon>Rhabditida</taxon>
        <taxon>Rhabditina</taxon>
        <taxon>Diplogasteromorpha</taxon>
        <taxon>Diplogasteroidea</taxon>
        <taxon>Neodiplogasteridae</taxon>
        <taxon>Pristionchus</taxon>
    </lineage>
</organism>
<evidence type="ECO:0000256" key="18">
    <source>
        <dbReference type="ARBA" id="ARBA00022664"/>
    </source>
</evidence>
<dbReference type="InterPro" id="IPR057991">
    <property type="entry name" value="TPR_TAF2_C"/>
</dbReference>
<evidence type="ECO:0000256" key="23">
    <source>
        <dbReference type="ARBA" id="ARBA00022771"/>
    </source>
</evidence>
<dbReference type="Gene3D" id="3.40.1350.10">
    <property type="match status" value="1"/>
</dbReference>
<evidence type="ECO:0000256" key="13">
    <source>
        <dbReference type="ARBA" id="ARBA00022516"/>
    </source>
</evidence>
<evidence type="ECO:0000256" key="43">
    <source>
        <dbReference type="SAM" id="MobiDB-lite"/>
    </source>
</evidence>
<keyword evidence="28" id="KW-0067">ATP-binding</keyword>
<accession>A0A8R1Y5L9</accession>
<feature type="compositionally biased region" description="Polar residues" evidence="43">
    <location>
        <begin position="1770"/>
        <end position="1788"/>
    </location>
</feature>
<comment type="catalytic activity">
    <reaction evidence="1">
        <text>ATP + ubiquitin + [E1 ubiquitin-activating enzyme]-L-cysteine = AMP + diphosphate + S-ubiquitinyl-[E1 ubiquitin-activating enzyme]-L-cysteine.</text>
        <dbReference type="EC" id="6.2.1.45"/>
    </reaction>
</comment>
<dbReference type="GO" id="GO:0006633">
    <property type="term" value="P:fatty acid biosynthetic process"/>
    <property type="evidence" value="ECO:0007669"/>
    <property type="project" value="UniProtKB-KW"/>
</dbReference>
<evidence type="ECO:0000256" key="6">
    <source>
        <dbReference type="ARBA" id="ARBA00005451"/>
    </source>
</evidence>
<evidence type="ECO:0000256" key="27">
    <source>
        <dbReference type="ARBA" id="ARBA00022833"/>
    </source>
</evidence>
<dbReference type="InterPro" id="IPR042097">
    <property type="entry name" value="Aminopeptidase_N-like_N_sf"/>
</dbReference>
<evidence type="ECO:0000256" key="37">
    <source>
        <dbReference type="ARBA" id="ARBA00034031"/>
    </source>
</evidence>
<evidence type="ECO:0000256" key="36">
    <source>
        <dbReference type="ARBA" id="ARBA00023242"/>
    </source>
</evidence>
<dbReference type="SUPFAM" id="SSF47336">
    <property type="entry name" value="ACP-like"/>
    <property type="match status" value="1"/>
</dbReference>
<name>A0A2A6BXU7_PRIPA</name>
<dbReference type="InterPro" id="IPR042302">
    <property type="entry name" value="E1_FCCH_sf"/>
</dbReference>
<evidence type="ECO:0000256" key="15">
    <source>
        <dbReference type="ARBA" id="ARBA00022598"/>
    </source>
</evidence>
<evidence type="ECO:0000256" key="11">
    <source>
        <dbReference type="ARBA" id="ARBA00010937"/>
    </source>
</evidence>
<dbReference type="PROSITE" id="PS50075">
    <property type="entry name" value="CARRIER"/>
    <property type="match status" value="1"/>
</dbReference>
<evidence type="ECO:0000256" key="22">
    <source>
        <dbReference type="ARBA" id="ARBA00022741"/>
    </source>
</evidence>
<dbReference type="FunFam" id="1.10.10.2660:FF:000001">
    <property type="entry name" value="Ubiquitin-activating enzyme E1 1"/>
    <property type="match status" value="1"/>
</dbReference>
<comment type="catalytic activity">
    <reaction evidence="40">
        <text>a 5,6-dihydrouridine in mRNA + NADP(+) = a uridine in mRNA + NADPH + H(+)</text>
        <dbReference type="Rhea" id="RHEA:69855"/>
        <dbReference type="Rhea" id="RHEA-COMP:14658"/>
        <dbReference type="Rhea" id="RHEA-COMP:17789"/>
        <dbReference type="ChEBI" id="CHEBI:15378"/>
        <dbReference type="ChEBI" id="CHEBI:57783"/>
        <dbReference type="ChEBI" id="CHEBI:58349"/>
        <dbReference type="ChEBI" id="CHEBI:65315"/>
        <dbReference type="ChEBI" id="CHEBI:74443"/>
    </reaction>
    <physiologicalReaction direction="right-to-left" evidence="40">
        <dbReference type="Rhea" id="RHEA:69857"/>
    </physiologicalReaction>
</comment>
<dbReference type="Gene3D" id="3.90.1300.10">
    <property type="entry name" value="Amidase signature (AS) domain"/>
    <property type="match status" value="1"/>
</dbReference>
<dbReference type="Pfam" id="PF01425">
    <property type="entry name" value="Amidase"/>
    <property type="match status" value="1"/>
</dbReference>
<dbReference type="PANTHER" id="PTHR15137">
    <property type="entry name" value="TRANSCRIPTION INITIATION FACTOR TFIID"/>
    <property type="match status" value="1"/>
</dbReference>
<dbReference type="Gene3D" id="3.40.50.12550">
    <property type="entry name" value="Ubiquitin-activating enzyme E1, inactive adenylation domain, subdomain 2"/>
    <property type="match status" value="1"/>
</dbReference>
<dbReference type="InterPro" id="IPR003231">
    <property type="entry name" value="ACP"/>
</dbReference>
<dbReference type="InterPro" id="IPR036736">
    <property type="entry name" value="ACP-like_sf"/>
</dbReference>
<dbReference type="Pfam" id="PF01974">
    <property type="entry name" value="tRNA_int_endo"/>
    <property type="match status" value="1"/>
</dbReference>
<dbReference type="PANTHER" id="PTHR15137:SF9">
    <property type="entry name" value="TRANSCRIPTION INITIATION FACTOR TFIID SUBUNIT 2"/>
    <property type="match status" value="1"/>
</dbReference>
<evidence type="ECO:0000256" key="19">
    <source>
        <dbReference type="ARBA" id="ARBA00022694"/>
    </source>
</evidence>
<dbReference type="Pfam" id="PF01207">
    <property type="entry name" value="Dus"/>
    <property type="match status" value="1"/>
</dbReference>
<dbReference type="InterPro" id="IPR011856">
    <property type="entry name" value="tRNA_endonuc-like_dom_sf"/>
</dbReference>
<reference evidence="45" key="1">
    <citation type="journal article" date="2008" name="Nat. Genet.">
        <title>The Pristionchus pacificus genome provides a unique perspective on nematode lifestyle and parasitism.</title>
        <authorList>
            <person name="Dieterich C."/>
            <person name="Clifton S.W."/>
            <person name="Schuster L.N."/>
            <person name="Chinwalla A."/>
            <person name="Delehaunty K."/>
            <person name="Dinkelacker I."/>
            <person name="Fulton L."/>
            <person name="Fulton R."/>
            <person name="Godfrey J."/>
            <person name="Minx P."/>
            <person name="Mitreva M."/>
            <person name="Roeseler W."/>
            <person name="Tian H."/>
            <person name="Witte H."/>
            <person name="Yang S.P."/>
            <person name="Wilson R.K."/>
            <person name="Sommer R.J."/>
        </authorList>
    </citation>
    <scope>NUCLEOTIDE SEQUENCE [LARGE SCALE GENOMIC DNA]</scope>
    <source>
        <strain evidence="45">PS312</strain>
    </source>
</reference>
<keyword evidence="21" id="KW-0677">Repeat</keyword>
<dbReference type="SUPFAM" id="SSF63737">
    <property type="entry name" value="Leukotriene A4 hydrolase N-terminal domain"/>
    <property type="match status" value="1"/>
</dbReference>
<keyword evidence="31" id="KW-0805">Transcription regulation</keyword>
<dbReference type="SUPFAM" id="SSF75304">
    <property type="entry name" value="Amidase signature (AS) enzymes"/>
    <property type="match status" value="1"/>
</dbReference>
<keyword evidence="25" id="KW-0378">Hydrolase</keyword>
<keyword evidence="13 42" id="KW-0444">Lipid biosynthesis</keyword>
<dbReference type="Pfam" id="PF00550">
    <property type="entry name" value="PP-binding"/>
    <property type="match status" value="1"/>
</dbReference>
<comment type="pathway">
    <text evidence="5">Lipid metabolism; fatty acid biosynthesis.</text>
</comment>
<keyword evidence="19" id="KW-0819">tRNA processing</keyword>
<dbReference type="FunFam" id="2.60.40.1730:FF:000045">
    <property type="entry name" value="Transcription initiation factor TFIID subunit 2"/>
    <property type="match status" value="1"/>
</dbReference>
<dbReference type="CDD" id="cd01490">
    <property type="entry name" value="Ube1_repeat2"/>
    <property type="match status" value="1"/>
</dbReference>
<evidence type="ECO:0000256" key="7">
    <source>
        <dbReference type="ARBA" id="ARBA00005673"/>
    </source>
</evidence>
<comment type="cofactor">
    <cofactor evidence="2">
        <name>FMN</name>
        <dbReference type="ChEBI" id="CHEBI:58210"/>
    </cofactor>
</comment>
<evidence type="ECO:0000256" key="31">
    <source>
        <dbReference type="ARBA" id="ARBA00023015"/>
    </source>
</evidence>
<dbReference type="CDD" id="cd22363">
    <property type="entry name" value="tRNA-intron_lyase_C"/>
    <property type="match status" value="1"/>
</dbReference>